<dbReference type="AlphaFoldDB" id="A0A1J8QDP4"/>
<evidence type="ECO:0000313" key="3">
    <source>
        <dbReference type="Proteomes" id="UP000183567"/>
    </source>
</evidence>
<protein>
    <recommendedName>
        <fullName evidence="4">Cell wall protein</fullName>
    </recommendedName>
</protein>
<dbReference type="Proteomes" id="UP000183567">
    <property type="component" value="Unassembled WGS sequence"/>
</dbReference>
<proteinExistence type="predicted"/>
<feature type="non-terminal residue" evidence="2">
    <location>
        <position position="190"/>
    </location>
</feature>
<name>A0A1J8QDP4_9AGAM</name>
<dbReference type="OrthoDB" id="2682431at2759"/>
<evidence type="ECO:0008006" key="4">
    <source>
        <dbReference type="Google" id="ProtNLM"/>
    </source>
</evidence>
<organism evidence="2 3">
    <name type="scientific">Rhizopogon vesiculosus</name>
    <dbReference type="NCBI Taxonomy" id="180088"/>
    <lineage>
        <taxon>Eukaryota</taxon>
        <taxon>Fungi</taxon>
        <taxon>Dikarya</taxon>
        <taxon>Basidiomycota</taxon>
        <taxon>Agaricomycotina</taxon>
        <taxon>Agaricomycetes</taxon>
        <taxon>Agaricomycetidae</taxon>
        <taxon>Boletales</taxon>
        <taxon>Suillineae</taxon>
        <taxon>Rhizopogonaceae</taxon>
        <taxon>Rhizopogon</taxon>
    </lineage>
</organism>
<keyword evidence="3" id="KW-1185">Reference proteome</keyword>
<comment type="caution">
    <text evidence="2">The sequence shown here is derived from an EMBL/GenBank/DDBJ whole genome shotgun (WGS) entry which is preliminary data.</text>
</comment>
<reference evidence="2 3" key="1">
    <citation type="submission" date="2016-03" db="EMBL/GenBank/DDBJ databases">
        <title>Comparative genomics of the ectomycorrhizal sister species Rhizopogon vinicolor and Rhizopogon vesiculosus (Basidiomycota: Boletales) reveals a divergence of the mating type B locus.</title>
        <authorList>
            <person name="Mujic A.B."/>
            <person name="Kuo A."/>
            <person name="Tritt A."/>
            <person name="Lipzen A."/>
            <person name="Chen C."/>
            <person name="Johnson J."/>
            <person name="Sharma A."/>
            <person name="Barry K."/>
            <person name="Grigoriev I.V."/>
            <person name="Spatafora J.W."/>
        </authorList>
    </citation>
    <scope>NUCLEOTIDE SEQUENCE [LARGE SCALE GENOMIC DNA]</scope>
    <source>
        <strain evidence="2 3">AM-OR11-056</strain>
    </source>
</reference>
<dbReference type="EMBL" id="LVVM01000886">
    <property type="protein sequence ID" value="OJA19798.1"/>
    <property type="molecule type" value="Genomic_DNA"/>
</dbReference>
<accession>A0A1J8QDP4</accession>
<feature type="chain" id="PRO_5013131630" description="Cell wall protein" evidence="1">
    <location>
        <begin position="21"/>
        <end position="190"/>
    </location>
</feature>
<sequence length="190" mass="19631">MRFSTIVALAVVVSTTPGLAAPTAYTPNRPNSKRDTATTDVDNIVNALVQNGTFSANVGSAITKLVNETVPVVEQLLGDAVNGTAANSTLTSKRAASDIATILGSLLEDPNSLLGILKRASSSDDYQGLLQELESLGISTQRRSSEDRRFKLPEISPSTTSALANAANVATIGSGIAKVWEAVDGSSSSP</sequence>
<evidence type="ECO:0000256" key="1">
    <source>
        <dbReference type="SAM" id="SignalP"/>
    </source>
</evidence>
<feature type="signal peptide" evidence="1">
    <location>
        <begin position="1"/>
        <end position="20"/>
    </location>
</feature>
<gene>
    <name evidence="2" type="ORF">AZE42_05613</name>
</gene>
<evidence type="ECO:0000313" key="2">
    <source>
        <dbReference type="EMBL" id="OJA19798.1"/>
    </source>
</evidence>
<keyword evidence="1" id="KW-0732">Signal</keyword>